<keyword evidence="5" id="KW-0175">Coiled coil</keyword>
<dbReference type="PROSITE" id="PS50109">
    <property type="entry name" value="HIS_KIN"/>
    <property type="match status" value="1"/>
</dbReference>
<evidence type="ECO:0000256" key="2">
    <source>
        <dbReference type="ARBA" id="ARBA00012438"/>
    </source>
</evidence>
<accession>A0A423IER5</accession>
<dbReference type="GO" id="GO:0000156">
    <property type="term" value="F:phosphorelay response regulator activity"/>
    <property type="evidence" value="ECO:0007669"/>
    <property type="project" value="TreeGrafter"/>
</dbReference>
<dbReference type="EC" id="2.7.13.3" evidence="2"/>
<feature type="domain" description="Histidine kinase" evidence="6">
    <location>
        <begin position="581"/>
        <end position="786"/>
    </location>
</feature>
<dbReference type="AlphaFoldDB" id="A0A423IER5"/>
<dbReference type="Proteomes" id="UP000284168">
    <property type="component" value="Unassembled WGS sequence"/>
</dbReference>
<dbReference type="GO" id="GO:0007234">
    <property type="term" value="P:osmosensory signaling via phosphorelay pathway"/>
    <property type="evidence" value="ECO:0007669"/>
    <property type="project" value="TreeGrafter"/>
</dbReference>
<sequence length="786" mass="88689">MSKSFHFKTNTLLKNLVGKDLINDDNIAIVELVKNSYDARSTRVDVRFESLSSGGETNTKSRIVIEDHGVGMDLSDIQDKWLNIAYSEKKKAPQENGAYYAGNKGVGRFSCDRLGTRLDLLTRKTNGSVLHLPIAWPDFEIEGDKDLLIQDIPLYINNISENAAVSMAGIDHFPESGTVLIISDLRSIWGRERLLDLKRSFEKFLNPNQLFQRDAFLISLNVPDLKASDIGQEYHKTVNGLIQNQVFEKLKFNTTYIESQVSQADKEVVTRLYHEGELVFKLVETNDLYLDLEDVRVIVYYLNPYKKAYFTRQTGVRSIEFGSVFLFLNGFRVAPYGDRGDDWLGLDLRKTQGTTRYLSSRDVVGRIEVSDGLDMFQPVSSREGLKKTTAFNVLRETYFLDILRKLERFVVDGLDWDSVPLNLRDELRRSDGLDWKSTSEMYVESNERKQQRIALSIMSLIGSTPARTKSFWFNPALLEGIYETKTEEVQKLLSEIERGEPEKLDVDLKKGLTRLRSLLARKEEDARLALQQVSKLKVEAFEHKHIAAKLEVEKETYRAQTLFLQSVAPTEVKDLVAFHHQISHDSTIIGNFLGKAINALRTQSNNKLAIDFLEKATMANRRVAAVAQFASKANFRSGMKKELTDIPAFIEQYILHVAKDFTAAGLNVTVRNTVQRSFEIKASKIELSILIDNIISNAGKSLSKRLDISIAASGENNLEVSFADNGAGLSKEIADIEDIFQIGITTTSGSGLGLFHARRIAEGIDGKLFAEKREPKGLVVKLELTK</sequence>
<evidence type="ECO:0000256" key="1">
    <source>
        <dbReference type="ARBA" id="ARBA00000085"/>
    </source>
</evidence>
<comment type="caution">
    <text evidence="7">The sequence shown here is derived from an EMBL/GenBank/DDBJ whole genome shotgun (WGS) entry which is preliminary data.</text>
</comment>
<dbReference type="SMART" id="SM00387">
    <property type="entry name" value="HATPase_c"/>
    <property type="match status" value="1"/>
</dbReference>
<dbReference type="InterPro" id="IPR005467">
    <property type="entry name" value="His_kinase_dom"/>
</dbReference>
<dbReference type="InterPro" id="IPR003594">
    <property type="entry name" value="HATPase_dom"/>
</dbReference>
<dbReference type="Pfam" id="PF02518">
    <property type="entry name" value="HATPase_c"/>
    <property type="match status" value="1"/>
</dbReference>
<organism evidence="7 8">
    <name type="scientific">Pseudomonas lini</name>
    <dbReference type="NCBI Taxonomy" id="163011"/>
    <lineage>
        <taxon>Bacteria</taxon>
        <taxon>Pseudomonadati</taxon>
        <taxon>Pseudomonadota</taxon>
        <taxon>Gammaproteobacteria</taxon>
        <taxon>Pseudomonadales</taxon>
        <taxon>Pseudomonadaceae</taxon>
        <taxon>Pseudomonas</taxon>
    </lineage>
</organism>
<dbReference type="PANTHER" id="PTHR42878">
    <property type="entry name" value="TWO-COMPONENT HISTIDINE KINASE"/>
    <property type="match status" value="1"/>
</dbReference>
<dbReference type="EMBL" id="MOBN01000038">
    <property type="protein sequence ID" value="RON23929.1"/>
    <property type="molecule type" value="Genomic_DNA"/>
</dbReference>
<comment type="catalytic activity">
    <reaction evidence="1">
        <text>ATP + protein L-histidine = ADP + protein N-phospho-L-histidine.</text>
        <dbReference type="EC" id="2.7.13.3"/>
    </reaction>
</comment>
<reference evidence="7 8" key="1">
    <citation type="submission" date="2016-10" db="EMBL/GenBank/DDBJ databases">
        <title>Comparative genome analysis of multiple Pseudomonas spp. focuses on biocontrol and plant growth promoting traits.</title>
        <authorList>
            <person name="Tao X.-Y."/>
            <person name="Taylor C.G."/>
        </authorList>
    </citation>
    <scope>NUCLEOTIDE SEQUENCE [LARGE SCALE GENOMIC DNA]</scope>
    <source>
        <strain evidence="7 8">48C10</strain>
    </source>
</reference>
<dbReference type="GO" id="GO:0004673">
    <property type="term" value="F:protein histidine kinase activity"/>
    <property type="evidence" value="ECO:0007669"/>
    <property type="project" value="UniProtKB-EC"/>
</dbReference>
<dbReference type="InterPro" id="IPR036890">
    <property type="entry name" value="HATPase_C_sf"/>
</dbReference>
<proteinExistence type="predicted"/>
<gene>
    <name evidence="7" type="ORF">BK663_20775</name>
</gene>
<dbReference type="PANTHER" id="PTHR42878:SF14">
    <property type="entry name" value="OSMOLARITY TWO-COMPONENT SYSTEM PROTEIN SSK1"/>
    <property type="match status" value="1"/>
</dbReference>
<feature type="coiled-coil region" evidence="5">
    <location>
        <begin position="512"/>
        <end position="539"/>
    </location>
</feature>
<dbReference type="RefSeq" id="WP_123721876.1">
    <property type="nucleotide sequence ID" value="NZ_MOBN01000038.1"/>
</dbReference>
<dbReference type="SUPFAM" id="SSF55874">
    <property type="entry name" value="ATPase domain of HSP90 chaperone/DNA topoisomerase II/histidine kinase"/>
    <property type="match status" value="2"/>
</dbReference>
<evidence type="ECO:0000256" key="3">
    <source>
        <dbReference type="ARBA" id="ARBA00022679"/>
    </source>
</evidence>
<dbReference type="InterPro" id="IPR050351">
    <property type="entry name" value="BphY/WalK/GraS-like"/>
</dbReference>
<name>A0A423IER5_9PSED</name>
<keyword evidence="4" id="KW-0418">Kinase</keyword>
<evidence type="ECO:0000256" key="5">
    <source>
        <dbReference type="SAM" id="Coils"/>
    </source>
</evidence>
<evidence type="ECO:0000313" key="7">
    <source>
        <dbReference type="EMBL" id="RON23929.1"/>
    </source>
</evidence>
<protein>
    <recommendedName>
        <fullName evidence="2">histidine kinase</fullName>
        <ecNumber evidence="2">2.7.13.3</ecNumber>
    </recommendedName>
</protein>
<dbReference type="Pfam" id="PF13589">
    <property type="entry name" value="HATPase_c_3"/>
    <property type="match status" value="1"/>
</dbReference>
<keyword evidence="3" id="KW-0808">Transferase</keyword>
<evidence type="ECO:0000313" key="8">
    <source>
        <dbReference type="Proteomes" id="UP000284168"/>
    </source>
</evidence>
<evidence type="ECO:0000259" key="6">
    <source>
        <dbReference type="PROSITE" id="PS50109"/>
    </source>
</evidence>
<dbReference type="Gene3D" id="3.30.565.10">
    <property type="entry name" value="Histidine kinase-like ATPase, C-terminal domain"/>
    <property type="match status" value="2"/>
</dbReference>
<evidence type="ECO:0000256" key="4">
    <source>
        <dbReference type="ARBA" id="ARBA00022777"/>
    </source>
</evidence>
<dbReference type="GO" id="GO:0030295">
    <property type="term" value="F:protein kinase activator activity"/>
    <property type="evidence" value="ECO:0007669"/>
    <property type="project" value="TreeGrafter"/>
</dbReference>